<dbReference type="Pfam" id="PF00082">
    <property type="entry name" value="Peptidase_S8"/>
    <property type="match status" value="1"/>
</dbReference>
<dbReference type="AlphaFoldDB" id="A0AB73BTF4"/>
<dbReference type="SUPFAM" id="SSF103515">
    <property type="entry name" value="Autotransporter"/>
    <property type="match status" value="1"/>
</dbReference>
<feature type="region of interest" description="Disordered" evidence="6">
    <location>
        <begin position="23"/>
        <end position="50"/>
    </location>
</feature>
<evidence type="ECO:0000256" key="4">
    <source>
        <dbReference type="ARBA" id="ARBA00022825"/>
    </source>
</evidence>
<feature type="active site" description="Charge relay system" evidence="5">
    <location>
        <position position="140"/>
    </location>
</feature>
<organism evidence="8 9">
    <name type="scientific">Fusobacterium necrophorum BL</name>
    <dbReference type="NCBI Taxonomy" id="1441732"/>
    <lineage>
        <taxon>Bacteria</taxon>
        <taxon>Fusobacteriati</taxon>
        <taxon>Fusobacteriota</taxon>
        <taxon>Fusobacteriia</taxon>
        <taxon>Fusobacteriales</taxon>
        <taxon>Fusobacteriaceae</taxon>
        <taxon>Fusobacterium</taxon>
    </lineage>
</organism>
<gene>
    <name evidence="8" type="ORF">FUSO3_11395</name>
</gene>
<dbReference type="InterPro" id="IPR013425">
    <property type="entry name" value="Autotrns_rpt"/>
</dbReference>
<dbReference type="InterPro" id="IPR011050">
    <property type="entry name" value="Pectin_lyase_fold/virulence"/>
</dbReference>
<dbReference type="CDD" id="cd04848">
    <property type="entry name" value="Peptidases_S8_Autotransporter_serine_protease_like"/>
    <property type="match status" value="1"/>
</dbReference>
<dbReference type="PROSITE" id="PS51208">
    <property type="entry name" value="AUTOTRANSPORTER"/>
    <property type="match status" value="1"/>
</dbReference>
<dbReference type="InterPro" id="IPR015500">
    <property type="entry name" value="Peptidase_S8_subtilisin-rel"/>
</dbReference>
<dbReference type="Pfam" id="PF12951">
    <property type="entry name" value="PATR"/>
    <property type="match status" value="1"/>
</dbReference>
<feature type="active site" description="Charge relay system" evidence="5">
    <location>
        <position position="398"/>
    </location>
</feature>
<accession>A0AB73BTF4</accession>
<dbReference type="PANTHER" id="PTHR35037">
    <property type="entry name" value="C-TERMINAL REGION OF AIDA-LIKE PROTEIN"/>
    <property type="match status" value="1"/>
</dbReference>
<dbReference type="GO" id="GO:0019867">
    <property type="term" value="C:outer membrane"/>
    <property type="evidence" value="ECO:0007669"/>
    <property type="project" value="InterPro"/>
</dbReference>
<dbReference type="RefSeq" id="WP_051611779.1">
    <property type="nucleotide sequence ID" value="NZ_JAAC01000209.1"/>
</dbReference>
<comment type="similarity">
    <text evidence="5">Belongs to the peptidase S8 family.</text>
</comment>
<evidence type="ECO:0000256" key="5">
    <source>
        <dbReference type="PROSITE-ProRule" id="PRU01240"/>
    </source>
</evidence>
<dbReference type="InterPro" id="IPR036852">
    <property type="entry name" value="Peptidase_S8/S53_dom_sf"/>
</dbReference>
<dbReference type="SMART" id="SM00869">
    <property type="entry name" value="Autotransporter"/>
    <property type="match status" value="1"/>
</dbReference>
<dbReference type="InterPro" id="IPR034061">
    <property type="entry name" value="Peptidases_S8_Autotransporter"/>
</dbReference>
<evidence type="ECO:0000256" key="2">
    <source>
        <dbReference type="ARBA" id="ARBA00022729"/>
    </source>
</evidence>
<evidence type="ECO:0000256" key="3">
    <source>
        <dbReference type="ARBA" id="ARBA00022801"/>
    </source>
</evidence>
<evidence type="ECO:0000313" key="9">
    <source>
        <dbReference type="Proteomes" id="UP000027473"/>
    </source>
</evidence>
<dbReference type="InterPro" id="IPR005546">
    <property type="entry name" value="Autotransporte_beta"/>
</dbReference>
<dbReference type="GO" id="GO:0006508">
    <property type="term" value="P:proteolysis"/>
    <property type="evidence" value="ECO:0007669"/>
    <property type="project" value="UniProtKB-KW"/>
</dbReference>
<dbReference type="PRINTS" id="PR00723">
    <property type="entry name" value="SUBTILISIN"/>
</dbReference>
<dbReference type="Proteomes" id="UP000027473">
    <property type="component" value="Unassembled WGS sequence"/>
</dbReference>
<dbReference type="InterPro" id="IPR051551">
    <property type="entry name" value="Autotransporter_adhesion"/>
</dbReference>
<dbReference type="PANTHER" id="PTHR35037:SF3">
    <property type="entry name" value="C-TERMINAL REGION OF AIDA-LIKE PROTEIN"/>
    <property type="match status" value="1"/>
</dbReference>
<evidence type="ECO:0000256" key="1">
    <source>
        <dbReference type="ARBA" id="ARBA00022670"/>
    </source>
</evidence>
<dbReference type="GO" id="GO:0004252">
    <property type="term" value="F:serine-type endopeptidase activity"/>
    <property type="evidence" value="ECO:0007669"/>
    <property type="project" value="UniProtKB-UniRule"/>
</dbReference>
<dbReference type="Pfam" id="PF03797">
    <property type="entry name" value="Autotransporter"/>
    <property type="match status" value="1"/>
</dbReference>
<evidence type="ECO:0000256" key="6">
    <source>
        <dbReference type="SAM" id="MobiDB-lite"/>
    </source>
</evidence>
<proteinExistence type="inferred from homology"/>
<sequence>MKKRKEVMALFFLVTALIGTSCSSGGGGHGGSGPGVDSVPIGSVRDKKGGITKPDVKMGFPVVSNPELIVSVTPNTPTTPSPSTALEPVVTPSIITTDPSVAPGDFVGGKRQNQVQLNSVEIPKDANNYNGSGVTVAVMDSDFLSYEFANSLKTDKLKGRFQQYEEIGPGSGTQNGSDHGYRVARVVADIQEGIAKGANIVGTTFGIRSGSGVGIRTDANKYLELFKKRPDIKIFNQSFGQTMDITRYKAYIQNQLYRYYGNIEENFKRVLEQEYSHYKKGVNEDRLFIWAAGNTVRRTSTYTEYFDNPMVEAGLPYYMKELEKGWLAVVGLDLRNPDEPKEFENGKSGGHLARAGVAANWAIATDGVMDIKHGIGGYDSDARKSYHKTDTVTIAGSSFAAPKVAGAAALIKQKYPWMGANELRQTILTTAKEVEDLYRSTNRGHWVPIGNHMERWENYNERRHLTKEQLRNIYGWGILDVNKAINGPAKFDRRLTTLTDVNGRFKANIADANMRSIFSNDISGDGGLYKTGKGSLALTGDNSYTGSTVVHQGNLEVYKGLKSDVTIDKEGRLILSQNSRLANVSNGGTVENIGSGAIIQGNYNSTANSLLIADVGSRLKIQGTTRLENGSTLAVLPQKYVSSTAVSTPMLESAGGVQGLFDVVLAPAMIKTKIDQSGNQINLTVQRRNVEEVMSGQGESVENVARNLEEAYKDADEGKTNLSFKNTLAELQGIGSTASLAGYMSSLSGEVYASAQLLTFQQTQAVNRDLSNRMASLSNLDGKHESSVWMSYINANGRISQKGYDKANTRLNSGQFGLDTKVGKNSILGVAINYSKANAYFDHYAGTSESDGIGVSVYGRHKLTDNLYAQGRIGIASLSTDVERQVLNGHSNIHHHDILYSAYAEVGYDMKKDNFKVTPFVGFSHDMLKRGSFDENVNDLSISANKKTYHKDMIVVGMKAQYDIAHDKGRATHLMAEASVGKNLSSRNLDFKASYDGHRTEEVEFKGAKMPDYTVWTGIGVEHDFTDQFSMYTNYDLKVENDKIADKVASVGFKYKF</sequence>
<dbReference type="InterPro" id="IPR000209">
    <property type="entry name" value="Peptidase_S8/S53_dom"/>
</dbReference>
<keyword evidence="1 5" id="KW-0645">Protease</keyword>
<dbReference type="Gene3D" id="2.40.128.130">
    <property type="entry name" value="Autotransporter beta-domain"/>
    <property type="match status" value="1"/>
</dbReference>
<dbReference type="Gene3D" id="3.40.50.200">
    <property type="entry name" value="Peptidase S8/S53 domain"/>
    <property type="match status" value="1"/>
</dbReference>
<feature type="compositionally biased region" description="Gly residues" evidence="6">
    <location>
        <begin position="24"/>
        <end position="34"/>
    </location>
</feature>
<dbReference type="PROSITE" id="PS51257">
    <property type="entry name" value="PROKAR_LIPOPROTEIN"/>
    <property type="match status" value="1"/>
</dbReference>
<keyword evidence="3 5" id="KW-0378">Hydrolase</keyword>
<keyword evidence="2" id="KW-0732">Signal</keyword>
<dbReference type="PROSITE" id="PS51892">
    <property type="entry name" value="SUBTILASE"/>
    <property type="match status" value="1"/>
</dbReference>
<name>A0AB73BTF4_9FUSO</name>
<comment type="caution">
    <text evidence="8">The sequence shown here is derived from an EMBL/GenBank/DDBJ whole genome shotgun (WGS) entry which is preliminary data.</text>
</comment>
<feature type="active site" description="Charge relay system" evidence="5">
    <location>
        <position position="179"/>
    </location>
</feature>
<dbReference type="InterPro" id="IPR036709">
    <property type="entry name" value="Autotransporte_beta_dom_sf"/>
</dbReference>
<dbReference type="NCBIfam" id="TIGR02601">
    <property type="entry name" value="autotrns_rpt"/>
    <property type="match status" value="1"/>
</dbReference>
<feature type="domain" description="Autotransporter" evidence="7">
    <location>
        <begin position="781"/>
        <end position="1057"/>
    </location>
</feature>
<dbReference type="EMBL" id="JAAC01000209">
    <property type="protein sequence ID" value="KDE60991.1"/>
    <property type="molecule type" value="Genomic_DNA"/>
</dbReference>
<dbReference type="NCBIfam" id="TIGR01414">
    <property type="entry name" value="autotrans_barl"/>
    <property type="match status" value="1"/>
</dbReference>
<keyword evidence="4 5" id="KW-0720">Serine protease</keyword>
<dbReference type="SUPFAM" id="SSF51126">
    <property type="entry name" value="Pectin lyase-like"/>
    <property type="match status" value="1"/>
</dbReference>
<reference evidence="8 9" key="1">
    <citation type="submission" date="2014-01" db="EMBL/GenBank/DDBJ databases">
        <title>Comparative genomics of Fusobacterium necrophorum wild isolates.</title>
        <authorList>
            <person name="Kittichotirat W."/>
            <person name="Bumgarner R.E."/>
            <person name="Lawrence P."/>
        </authorList>
    </citation>
    <scope>NUCLEOTIDE SEQUENCE [LARGE SCALE GENOMIC DNA]</scope>
    <source>
        <strain evidence="8 9">BL</strain>
    </source>
</reference>
<evidence type="ECO:0000259" key="7">
    <source>
        <dbReference type="PROSITE" id="PS51208"/>
    </source>
</evidence>
<dbReference type="InterPro" id="IPR006315">
    <property type="entry name" value="OM_autotransptr_brl_dom"/>
</dbReference>
<dbReference type="SUPFAM" id="SSF52743">
    <property type="entry name" value="Subtilisin-like"/>
    <property type="match status" value="1"/>
</dbReference>
<protein>
    <submittedName>
        <fullName evidence="8">Serine protease</fullName>
    </submittedName>
</protein>
<evidence type="ECO:0000313" key="8">
    <source>
        <dbReference type="EMBL" id="KDE60991.1"/>
    </source>
</evidence>